<evidence type="ECO:0000259" key="3">
    <source>
        <dbReference type="Pfam" id="PF13649"/>
    </source>
</evidence>
<dbReference type="SUPFAM" id="SSF53335">
    <property type="entry name" value="S-adenosyl-L-methionine-dependent methyltransferases"/>
    <property type="match status" value="1"/>
</dbReference>
<reference evidence="5" key="1">
    <citation type="journal article" date="2019" name="Int. J. Syst. Evol. Microbiol.">
        <title>The Global Catalogue of Microorganisms (GCM) 10K type strain sequencing project: providing services to taxonomists for standard genome sequencing and annotation.</title>
        <authorList>
            <consortium name="The Broad Institute Genomics Platform"/>
            <consortium name="The Broad Institute Genome Sequencing Center for Infectious Disease"/>
            <person name="Wu L."/>
            <person name="Ma J."/>
        </authorList>
    </citation>
    <scope>NUCLEOTIDE SEQUENCE [LARGE SCALE GENOMIC DNA]</scope>
    <source>
        <strain evidence="5">JCM 18410</strain>
    </source>
</reference>
<dbReference type="InterPro" id="IPR041698">
    <property type="entry name" value="Methyltransf_25"/>
</dbReference>
<dbReference type="InterPro" id="IPR029063">
    <property type="entry name" value="SAM-dependent_MTases_sf"/>
</dbReference>
<keyword evidence="5" id="KW-1185">Reference proteome</keyword>
<proteinExistence type="predicted"/>
<sequence>MSFSTRHLDRARAESFGAAAEDYDRFRPTYPADLMDDLARLRASEVLDVGCGTGKAAAALSARGLSVFGIEPDHRMAQVARRRGIRVETTTFETWDPRGRRFDLLVSADAWHWVNPAEGAGKAARVLVPGGHIARFWSFHVLDGPILEDLGRIYAEHAPGVEVGGARQKSTAGVRDPLSAGDDFVSVAQREYRWSLTLNGDEWIGLISTFSDHHRMDPRSRSVLFAKIRGLIDDRGGTVRTTSGTFLQLARRV</sequence>
<organism evidence="4 5">
    <name type="scientific">Streptomyces similanensis</name>
    <dbReference type="NCBI Taxonomy" id="1274988"/>
    <lineage>
        <taxon>Bacteria</taxon>
        <taxon>Bacillati</taxon>
        <taxon>Actinomycetota</taxon>
        <taxon>Actinomycetes</taxon>
        <taxon>Kitasatosporales</taxon>
        <taxon>Streptomycetaceae</taxon>
        <taxon>Streptomyces</taxon>
    </lineage>
</organism>
<dbReference type="RefSeq" id="WP_345669560.1">
    <property type="nucleotide sequence ID" value="NZ_BAABKC010000056.1"/>
</dbReference>
<dbReference type="GO" id="GO:0032259">
    <property type="term" value="P:methylation"/>
    <property type="evidence" value="ECO:0007669"/>
    <property type="project" value="UniProtKB-KW"/>
</dbReference>
<dbReference type="InterPro" id="IPR051052">
    <property type="entry name" value="Diverse_substrate_MTase"/>
</dbReference>
<dbReference type="PANTHER" id="PTHR44942">
    <property type="entry name" value="METHYLTRANSF_11 DOMAIN-CONTAINING PROTEIN"/>
    <property type="match status" value="1"/>
</dbReference>
<evidence type="ECO:0000313" key="5">
    <source>
        <dbReference type="Proteomes" id="UP001500124"/>
    </source>
</evidence>
<dbReference type="Proteomes" id="UP001500124">
    <property type="component" value="Unassembled WGS sequence"/>
</dbReference>
<keyword evidence="2" id="KW-0808">Transferase</keyword>
<keyword evidence="1 4" id="KW-0489">Methyltransferase</keyword>
<dbReference type="CDD" id="cd02440">
    <property type="entry name" value="AdoMet_MTases"/>
    <property type="match status" value="1"/>
</dbReference>
<feature type="domain" description="Methyltransferase" evidence="3">
    <location>
        <begin position="46"/>
        <end position="131"/>
    </location>
</feature>
<name>A0ABP9KSG4_9ACTN</name>
<evidence type="ECO:0000256" key="1">
    <source>
        <dbReference type="ARBA" id="ARBA00022603"/>
    </source>
</evidence>
<dbReference type="EMBL" id="BAABKC010000056">
    <property type="protein sequence ID" value="GAA5062019.1"/>
    <property type="molecule type" value="Genomic_DNA"/>
</dbReference>
<evidence type="ECO:0000313" key="4">
    <source>
        <dbReference type="EMBL" id="GAA5062019.1"/>
    </source>
</evidence>
<protein>
    <submittedName>
        <fullName evidence="4">Class I SAM-dependent methyltransferase</fullName>
    </submittedName>
</protein>
<dbReference type="Pfam" id="PF13649">
    <property type="entry name" value="Methyltransf_25"/>
    <property type="match status" value="1"/>
</dbReference>
<accession>A0ABP9KSG4</accession>
<gene>
    <name evidence="4" type="ORF">GCM10023336_40000</name>
</gene>
<dbReference type="GO" id="GO:0008168">
    <property type="term" value="F:methyltransferase activity"/>
    <property type="evidence" value="ECO:0007669"/>
    <property type="project" value="UniProtKB-KW"/>
</dbReference>
<evidence type="ECO:0000256" key="2">
    <source>
        <dbReference type="ARBA" id="ARBA00022679"/>
    </source>
</evidence>
<comment type="caution">
    <text evidence="4">The sequence shown here is derived from an EMBL/GenBank/DDBJ whole genome shotgun (WGS) entry which is preliminary data.</text>
</comment>
<dbReference type="Gene3D" id="3.40.50.150">
    <property type="entry name" value="Vaccinia Virus protein VP39"/>
    <property type="match status" value="1"/>
</dbReference>
<dbReference type="PANTHER" id="PTHR44942:SF4">
    <property type="entry name" value="METHYLTRANSFERASE TYPE 11 DOMAIN-CONTAINING PROTEIN"/>
    <property type="match status" value="1"/>
</dbReference>